<keyword evidence="3 5" id="KW-1133">Transmembrane helix</keyword>
<evidence type="ECO:0000256" key="3">
    <source>
        <dbReference type="ARBA" id="ARBA00022989"/>
    </source>
</evidence>
<feature type="transmembrane region" description="Helical" evidence="5">
    <location>
        <begin position="142"/>
        <end position="162"/>
    </location>
</feature>
<keyword evidence="7" id="KW-1185">Reference proteome</keyword>
<dbReference type="Gene3D" id="1.20.1740.10">
    <property type="entry name" value="Amino acid/polyamine transporter I"/>
    <property type="match status" value="1"/>
</dbReference>
<organism evidence="6 7">
    <name type="scientific">Prorocentrum cordatum</name>
    <dbReference type="NCBI Taxonomy" id="2364126"/>
    <lineage>
        <taxon>Eukaryota</taxon>
        <taxon>Sar</taxon>
        <taxon>Alveolata</taxon>
        <taxon>Dinophyceae</taxon>
        <taxon>Prorocentrales</taxon>
        <taxon>Prorocentraceae</taxon>
        <taxon>Prorocentrum</taxon>
    </lineage>
</organism>
<evidence type="ECO:0000256" key="5">
    <source>
        <dbReference type="SAM" id="Phobius"/>
    </source>
</evidence>
<dbReference type="Pfam" id="PF13520">
    <property type="entry name" value="AA_permease_2"/>
    <property type="match status" value="1"/>
</dbReference>
<name>A0ABN9R8D2_9DINO</name>
<feature type="transmembrane region" description="Helical" evidence="5">
    <location>
        <begin position="113"/>
        <end position="135"/>
    </location>
</feature>
<evidence type="ECO:0000256" key="2">
    <source>
        <dbReference type="ARBA" id="ARBA00022692"/>
    </source>
</evidence>
<dbReference type="InterPro" id="IPR002293">
    <property type="entry name" value="AA/rel_permease1"/>
</dbReference>
<comment type="caution">
    <text evidence="6">The sequence shown here is derived from an EMBL/GenBank/DDBJ whole genome shotgun (WGS) entry which is preliminary data.</text>
</comment>
<feature type="transmembrane region" description="Helical" evidence="5">
    <location>
        <begin position="257"/>
        <end position="281"/>
    </location>
</feature>
<feature type="transmembrane region" description="Helical" evidence="5">
    <location>
        <begin position="318"/>
        <end position="340"/>
    </location>
</feature>
<feature type="transmembrane region" description="Helical" evidence="5">
    <location>
        <begin position="207"/>
        <end position="231"/>
    </location>
</feature>
<evidence type="ECO:0000313" key="6">
    <source>
        <dbReference type="EMBL" id="CAK0813542.1"/>
    </source>
</evidence>
<feature type="transmembrane region" description="Helical" evidence="5">
    <location>
        <begin position="293"/>
        <end position="312"/>
    </location>
</feature>
<evidence type="ECO:0008006" key="8">
    <source>
        <dbReference type="Google" id="ProtNLM"/>
    </source>
</evidence>
<dbReference type="Proteomes" id="UP001189429">
    <property type="component" value="Unassembled WGS sequence"/>
</dbReference>
<dbReference type="EMBL" id="CAUYUJ010005411">
    <property type="protein sequence ID" value="CAK0813542.1"/>
    <property type="molecule type" value="Genomic_DNA"/>
</dbReference>
<keyword evidence="4 5" id="KW-0472">Membrane</keyword>
<keyword evidence="2 5" id="KW-0812">Transmembrane</keyword>
<proteinExistence type="predicted"/>
<comment type="subcellular location">
    <subcellularLocation>
        <location evidence="1">Membrane</location>
        <topology evidence="1">Multi-pass membrane protein</topology>
    </subcellularLocation>
</comment>
<evidence type="ECO:0000256" key="1">
    <source>
        <dbReference type="ARBA" id="ARBA00004141"/>
    </source>
</evidence>
<evidence type="ECO:0000256" key="4">
    <source>
        <dbReference type="ARBA" id="ARBA00023136"/>
    </source>
</evidence>
<protein>
    <recommendedName>
        <fullName evidence="8">Amino acid transporter</fullName>
    </recommendedName>
</protein>
<accession>A0ABN9R8D2</accession>
<feature type="transmembrane region" description="Helical" evidence="5">
    <location>
        <begin position="377"/>
        <end position="398"/>
    </location>
</feature>
<gene>
    <name evidence="6" type="ORF">PCOR1329_LOCUS17430</name>
</gene>
<feature type="transmembrane region" description="Helical" evidence="5">
    <location>
        <begin position="352"/>
        <end position="371"/>
    </location>
</feature>
<reference evidence="6" key="1">
    <citation type="submission" date="2023-10" db="EMBL/GenBank/DDBJ databases">
        <authorList>
            <person name="Chen Y."/>
            <person name="Shah S."/>
            <person name="Dougan E. K."/>
            <person name="Thang M."/>
            <person name="Chan C."/>
        </authorList>
    </citation>
    <scope>NUCLEOTIDE SEQUENCE [LARGE SCALE GENOMIC DNA]</scope>
</reference>
<sequence length="418" mass="44069">MVRTAGVVLLNLSTIFSLTLVSSGASLGGRAAVFWDLVACFCCVLPVGTAVQELLKYSPEATSLTEAVAKHTSSVAASFVAVSEWAAAMIFTVPLLSFVALGVSEAFGLQQTGLYLAMSVLLQMALFTAIALAGIDKAVASLSVLTLVGVLPIVYMAVGVAANAAALETVWKGGIIQPGVSFVLFGFAGIEVSAFHRRDMTERAYNAALGISMALVILLYAGGQLLMAALVNPEDLGLNDGVFKALRAATGRWGSKAFFVACLLAVVNGAAAALPWLLGPVRGIAEIVQRREAHLFIFQGMFVASLGMLFLCTTASEAFWWLTAPCAATTQSLYLILFWAALRAKRRDWRDALLILGAFTSFFGLGLAFIPPDDSCTSSSVFIAVILAVLLLIGSAAYKLGSTQPRRNDHAPWTPLTS</sequence>
<feature type="transmembrane region" description="Helical" evidence="5">
    <location>
        <begin position="33"/>
        <end position="55"/>
    </location>
</feature>
<feature type="transmembrane region" description="Helical" evidence="5">
    <location>
        <begin position="75"/>
        <end position="101"/>
    </location>
</feature>
<feature type="transmembrane region" description="Helical" evidence="5">
    <location>
        <begin position="174"/>
        <end position="195"/>
    </location>
</feature>
<evidence type="ECO:0000313" key="7">
    <source>
        <dbReference type="Proteomes" id="UP001189429"/>
    </source>
</evidence>